<dbReference type="AlphaFoldDB" id="A0A240C448"/>
<dbReference type="PANTHER" id="PTHR10359">
    <property type="entry name" value="A/G-SPECIFIC ADENINE GLYCOSYLASE/ENDONUCLEASE III"/>
    <property type="match status" value="1"/>
</dbReference>
<evidence type="ECO:0000256" key="11">
    <source>
        <dbReference type="ARBA" id="ARBA00023295"/>
    </source>
</evidence>
<keyword evidence="15" id="KW-0540">Nuclease</keyword>
<sequence>MISKKKALEMIDVIDGMFPDAECELVHNNAFELTIAVLLSAQCTDNTVNKVTKTLFQKYHTPEDYLSVSLEELQNDIRSIGLYRNKAKNIQKLCRSLIDQYDGEIPEDHAKLVGLAGVGRKTANVVMSVAFGEPALAVDTHVERVSKRLGICRWKDSVTEVERKLTSIIPKSRWTKSHHQLIFFGRYHCLAKKPKCDVCPLFTDCREGQKRYRAAMRLEGAINE</sequence>
<gene>
    <name evidence="12 15" type="primary">nth</name>
    <name evidence="14" type="ORF">GCM10007183_19690</name>
    <name evidence="15" type="ORF">SAMEA4412661_01195</name>
</gene>
<keyword evidence="9 12" id="KW-0234">DNA repair</keyword>
<keyword evidence="8 12" id="KW-0238">DNA-binding</keyword>
<comment type="function">
    <text evidence="12">DNA repair enzyme that has both DNA N-glycosylase activity and AP-lyase activity. The DNA N-glycosylase activity releases various damaged pyrimidines from DNA by cleaving the N-glycosidic bond, leaving an AP (apurinic/apyrimidinic) site. The AP-lyase activity cleaves the phosphodiester bond 3' to the AP site by a beta-elimination, leaving a 3'-terminal unsaturated sugar and a product with a terminal 5'-phosphate.</text>
</comment>
<keyword evidence="7 12" id="KW-0411">Iron-sulfur</keyword>
<dbReference type="PROSITE" id="PS00764">
    <property type="entry name" value="ENDONUCLEASE_III_1"/>
    <property type="match status" value="1"/>
</dbReference>
<evidence type="ECO:0000313" key="17">
    <source>
        <dbReference type="Proteomes" id="UP000652995"/>
    </source>
</evidence>
<evidence type="ECO:0000313" key="14">
    <source>
        <dbReference type="EMBL" id="GGA95572.1"/>
    </source>
</evidence>
<dbReference type="InterPro" id="IPR005759">
    <property type="entry name" value="Nth"/>
</dbReference>
<dbReference type="InterPro" id="IPR003265">
    <property type="entry name" value="HhH-GPD_domain"/>
</dbReference>
<evidence type="ECO:0000256" key="7">
    <source>
        <dbReference type="ARBA" id="ARBA00023014"/>
    </source>
</evidence>
<reference evidence="15 16" key="2">
    <citation type="submission" date="2017-06" db="EMBL/GenBank/DDBJ databases">
        <authorList>
            <consortium name="Pathogen Informatics"/>
        </authorList>
    </citation>
    <scope>NUCLEOTIDE SEQUENCE [LARGE SCALE GENOMIC DNA]</scope>
    <source>
        <strain evidence="15 16">NCTC13833</strain>
    </source>
</reference>
<protein>
    <recommendedName>
        <fullName evidence="12">Endonuclease III</fullName>
        <ecNumber evidence="12">4.2.99.18</ecNumber>
    </recommendedName>
    <alternativeName>
        <fullName evidence="12">DNA-(apurinic or apyrimidinic site) lyase</fullName>
    </alternativeName>
</protein>
<dbReference type="PROSITE" id="PS01155">
    <property type="entry name" value="ENDONUCLEASE_III_2"/>
    <property type="match status" value="1"/>
</dbReference>
<dbReference type="KEGG" id="smus:C7J88_02695"/>
<dbReference type="GO" id="GO:0046872">
    <property type="term" value="F:metal ion binding"/>
    <property type="evidence" value="ECO:0007669"/>
    <property type="project" value="UniProtKB-KW"/>
</dbReference>
<dbReference type="GO" id="GO:0051539">
    <property type="term" value="F:4 iron, 4 sulfur cluster binding"/>
    <property type="evidence" value="ECO:0007669"/>
    <property type="project" value="UniProtKB-UniRule"/>
</dbReference>
<reference evidence="17" key="3">
    <citation type="journal article" date="2019" name="Int. J. Syst. Evol. Microbiol.">
        <title>The Global Catalogue of Microorganisms (GCM) 10K type strain sequencing project: providing services to taxonomists for standard genome sequencing and annotation.</title>
        <authorList>
            <consortium name="The Broad Institute Genomics Platform"/>
            <consortium name="The Broad Institute Genome Sequencing Center for Infectious Disease"/>
            <person name="Wu L."/>
            <person name="Ma J."/>
        </authorList>
    </citation>
    <scope>NUCLEOTIDE SEQUENCE [LARGE SCALE GENOMIC DNA]</scope>
    <source>
        <strain evidence="17">CCM 4175</strain>
    </source>
</reference>
<evidence type="ECO:0000313" key="15">
    <source>
        <dbReference type="EMBL" id="SNW02670.1"/>
    </source>
</evidence>
<evidence type="ECO:0000256" key="1">
    <source>
        <dbReference type="ARBA" id="ARBA00008343"/>
    </source>
</evidence>
<dbReference type="Gene3D" id="1.10.1670.10">
    <property type="entry name" value="Helix-hairpin-Helix base-excision DNA repair enzymes (C-terminal)"/>
    <property type="match status" value="1"/>
</dbReference>
<comment type="catalytic activity">
    <reaction evidence="12">
        <text>2'-deoxyribonucleotide-(2'-deoxyribose 5'-phosphate)-2'-deoxyribonucleotide-DNA = a 3'-end 2'-deoxyribonucleotide-(2,3-dehydro-2,3-deoxyribose 5'-phosphate)-DNA + a 5'-end 5'-phospho-2'-deoxyribonucleoside-DNA + H(+)</text>
        <dbReference type="Rhea" id="RHEA:66592"/>
        <dbReference type="Rhea" id="RHEA-COMP:13180"/>
        <dbReference type="Rhea" id="RHEA-COMP:16897"/>
        <dbReference type="Rhea" id="RHEA-COMP:17067"/>
        <dbReference type="ChEBI" id="CHEBI:15378"/>
        <dbReference type="ChEBI" id="CHEBI:136412"/>
        <dbReference type="ChEBI" id="CHEBI:157695"/>
        <dbReference type="ChEBI" id="CHEBI:167181"/>
        <dbReference type="EC" id="4.2.99.18"/>
    </reaction>
</comment>
<evidence type="ECO:0000256" key="3">
    <source>
        <dbReference type="ARBA" id="ARBA00022723"/>
    </source>
</evidence>
<keyword evidence="4 12" id="KW-0227">DNA damage</keyword>
<dbReference type="CDD" id="cd00056">
    <property type="entry name" value="ENDO3c"/>
    <property type="match status" value="1"/>
</dbReference>
<dbReference type="PANTHER" id="PTHR10359:SF18">
    <property type="entry name" value="ENDONUCLEASE III"/>
    <property type="match status" value="1"/>
</dbReference>
<dbReference type="EC" id="4.2.99.18" evidence="12"/>
<proteinExistence type="inferred from homology"/>
<feature type="domain" description="HhH-GPD" evidence="13">
    <location>
        <begin position="39"/>
        <end position="187"/>
    </location>
</feature>
<keyword evidence="3 12" id="KW-0479">Metal-binding</keyword>
<dbReference type="EMBL" id="LT906464">
    <property type="protein sequence ID" value="SNW02670.1"/>
    <property type="molecule type" value="Genomic_DNA"/>
</dbReference>
<evidence type="ECO:0000256" key="9">
    <source>
        <dbReference type="ARBA" id="ARBA00023204"/>
    </source>
</evidence>
<keyword evidence="6 12" id="KW-0408">Iron</keyword>
<dbReference type="SMART" id="SM00478">
    <property type="entry name" value="ENDO3c"/>
    <property type="match status" value="1"/>
</dbReference>
<evidence type="ECO:0000259" key="13">
    <source>
        <dbReference type="SMART" id="SM00478"/>
    </source>
</evidence>
<dbReference type="InterPro" id="IPR004036">
    <property type="entry name" value="Endonuclease-III-like_CS2"/>
</dbReference>
<dbReference type="GO" id="GO:0003677">
    <property type="term" value="F:DNA binding"/>
    <property type="evidence" value="ECO:0007669"/>
    <property type="project" value="UniProtKB-UniRule"/>
</dbReference>
<dbReference type="GO" id="GO:0019104">
    <property type="term" value="F:DNA N-glycosylase activity"/>
    <property type="evidence" value="ECO:0007669"/>
    <property type="project" value="UniProtKB-UniRule"/>
</dbReference>
<feature type="binding site" evidence="12">
    <location>
        <position position="205"/>
    </location>
    <ligand>
        <name>[4Fe-4S] cluster</name>
        <dbReference type="ChEBI" id="CHEBI:49883"/>
    </ligand>
</feature>
<evidence type="ECO:0000256" key="10">
    <source>
        <dbReference type="ARBA" id="ARBA00023239"/>
    </source>
</evidence>
<evidence type="ECO:0000256" key="6">
    <source>
        <dbReference type="ARBA" id="ARBA00023004"/>
    </source>
</evidence>
<comment type="cofactor">
    <cofactor evidence="12">
        <name>[4Fe-4S] cluster</name>
        <dbReference type="ChEBI" id="CHEBI:49883"/>
    </cofactor>
    <text evidence="12">Binds 1 [4Fe-4S] cluster.</text>
</comment>
<feature type="binding site" evidence="12">
    <location>
        <position position="196"/>
    </location>
    <ligand>
        <name>[4Fe-4S] cluster</name>
        <dbReference type="ChEBI" id="CHEBI:49883"/>
    </ligand>
</feature>
<reference evidence="14" key="1">
    <citation type="journal article" date="2014" name="Int. J. Syst. Evol. Microbiol.">
        <title>Complete genome of a new Firmicutes species belonging to the dominant human colonic microbiota ('Ruminococcus bicirculans') reveals two chromosomes and a selective capacity to utilize plant glucans.</title>
        <authorList>
            <consortium name="NISC Comparative Sequencing Program"/>
            <person name="Wegmann U."/>
            <person name="Louis P."/>
            <person name="Goesmann A."/>
            <person name="Henrissat B."/>
            <person name="Duncan S.H."/>
            <person name="Flint H.J."/>
        </authorList>
    </citation>
    <scope>NUCLEOTIDE SEQUENCE</scope>
    <source>
        <strain evidence="14">CCM 4175</strain>
    </source>
</reference>
<dbReference type="SUPFAM" id="SSF48150">
    <property type="entry name" value="DNA-glycosylase"/>
    <property type="match status" value="1"/>
</dbReference>
<keyword evidence="17" id="KW-1185">Reference proteome</keyword>
<dbReference type="NCBIfam" id="TIGR01083">
    <property type="entry name" value="nth"/>
    <property type="match status" value="1"/>
</dbReference>
<dbReference type="HAMAP" id="MF_00942">
    <property type="entry name" value="Nth"/>
    <property type="match status" value="1"/>
</dbReference>
<dbReference type="Proteomes" id="UP000652995">
    <property type="component" value="Unassembled WGS sequence"/>
</dbReference>
<evidence type="ECO:0000256" key="4">
    <source>
        <dbReference type="ARBA" id="ARBA00022763"/>
    </source>
</evidence>
<dbReference type="EMBL" id="BMCB01000016">
    <property type="protein sequence ID" value="GGA95572.1"/>
    <property type="molecule type" value="Genomic_DNA"/>
</dbReference>
<dbReference type="RefSeq" id="WP_095116962.1">
    <property type="nucleotide sequence ID" value="NZ_BMCB01000016.1"/>
</dbReference>
<evidence type="ECO:0000256" key="8">
    <source>
        <dbReference type="ARBA" id="ARBA00023125"/>
    </source>
</evidence>
<dbReference type="Gene3D" id="1.10.340.30">
    <property type="entry name" value="Hypothetical protein, domain 2"/>
    <property type="match status" value="1"/>
</dbReference>
<accession>A0A240C448</accession>
<name>A0A240C448_9STAP</name>
<evidence type="ECO:0000256" key="5">
    <source>
        <dbReference type="ARBA" id="ARBA00022801"/>
    </source>
</evidence>
<dbReference type="GO" id="GO:0140078">
    <property type="term" value="F:class I DNA-(apurinic or apyrimidinic site) endonuclease activity"/>
    <property type="evidence" value="ECO:0007669"/>
    <property type="project" value="UniProtKB-EC"/>
</dbReference>
<evidence type="ECO:0000256" key="2">
    <source>
        <dbReference type="ARBA" id="ARBA00022485"/>
    </source>
</evidence>
<dbReference type="Pfam" id="PF00730">
    <property type="entry name" value="HhH-GPD"/>
    <property type="match status" value="1"/>
</dbReference>
<keyword evidence="15" id="KW-0255">Endonuclease</keyword>
<dbReference type="FunFam" id="1.10.1670.10:FF:000001">
    <property type="entry name" value="Endonuclease III"/>
    <property type="match status" value="1"/>
</dbReference>
<keyword evidence="10 12" id="KW-0456">Lyase</keyword>
<keyword evidence="11 12" id="KW-0326">Glycosidase</keyword>
<dbReference type="GO" id="GO:0006285">
    <property type="term" value="P:base-excision repair, AP site formation"/>
    <property type="evidence" value="ECO:0007669"/>
    <property type="project" value="TreeGrafter"/>
</dbReference>
<dbReference type="InterPro" id="IPR023170">
    <property type="entry name" value="HhH_base_excis_C"/>
</dbReference>
<keyword evidence="5 12" id="KW-0378">Hydrolase</keyword>
<dbReference type="InterPro" id="IPR004035">
    <property type="entry name" value="Endouclease-III_FeS-bd_BS"/>
</dbReference>
<evidence type="ECO:0000256" key="12">
    <source>
        <dbReference type="HAMAP-Rule" id="MF_00942"/>
    </source>
</evidence>
<reference evidence="14" key="4">
    <citation type="submission" date="2024-05" db="EMBL/GenBank/DDBJ databases">
        <authorList>
            <person name="Sun Q."/>
            <person name="Sedlacek I."/>
        </authorList>
    </citation>
    <scope>NUCLEOTIDE SEQUENCE</scope>
    <source>
        <strain evidence="14">CCM 4175</strain>
    </source>
</reference>
<dbReference type="InterPro" id="IPR011257">
    <property type="entry name" value="DNA_glycosylase"/>
</dbReference>
<dbReference type="FunFam" id="1.10.340.30:FF:000001">
    <property type="entry name" value="Endonuclease III"/>
    <property type="match status" value="1"/>
</dbReference>
<feature type="binding site" evidence="12">
    <location>
        <position position="189"/>
    </location>
    <ligand>
        <name>[4Fe-4S] cluster</name>
        <dbReference type="ChEBI" id="CHEBI:49883"/>
    </ligand>
</feature>
<dbReference type="PIRSF" id="PIRSF001435">
    <property type="entry name" value="Nth"/>
    <property type="match status" value="1"/>
</dbReference>
<organism evidence="15 16">
    <name type="scientific">Staphylococcus muscae</name>
    <dbReference type="NCBI Taxonomy" id="1294"/>
    <lineage>
        <taxon>Bacteria</taxon>
        <taxon>Bacillati</taxon>
        <taxon>Bacillota</taxon>
        <taxon>Bacilli</taxon>
        <taxon>Bacillales</taxon>
        <taxon>Staphylococcaceae</taxon>
        <taxon>Staphylococcus</taxon>
    </lineage>
</organism>
<feature type="binding site" evidence="12">
    <location>
        <position position="199"/>
    </location>
    <ligand>
        <name>[4Fe-4S] cluster</name>
        <dbReference type="ChEBI" id="CHEBI:49883"/>
    </ligand>
</feature>
<keyword evidence="2 12" id="KW-0004">4Fe-4S</keyword>
<comment type="similarity">
    <text evidence="1 12">Belongs to the Nth/MutY family.</text>
</comment>
<dbReference type="Proteomes" id="UP000243706">
    <property type="component" value="Chromosome 1"/>
</dbReference>
<evidence type="ECO:0000313" key="16">
    <source>
        <dbReference type="Proteomes" id="UP000243706"/>
    </source>
</evidence>
<dbReference type="OrthoDB" id="9800977at2"/>